<feature type="domain" description="DUS-like FMN-binding" evidence="1">
    <location>
        <begin position="92"/>
        <end position="261"/>
    </location>
</feature>
<dbReference type="Proteomes" id="UP000243338">
    <property type="component" value="Unassembled WGS sequence"/>
</dbReference>
<evidence type="ECO:0000313" key="2">
    <source>
        <dbReference type="EMBL" id="SES91975.1"/>
    </source>
</evidence>
<evidence type="ECO:0000259" key="1">
    <source>
        <dbReference type="Pfam" id="PF01207"/>
    </source>
</evidence>
<protein>
    <submittedName>
        <fullName evidence="2">TIM-barrel protein, putative</fullName>
    </submittedName>
</protein>
<proteinExistence type="predicted"/>
<gene>
    <name evidence="2" type="ORF">SAMN04488587_1575</name>
</gene>
<evidence type="ECO:0000313" key="3">
    <source>
        <dbReference type="Proteomes" id="UP000243338"/>
    </source>
</evidence>
<dbReference type="EMBL" id="FOHQ01000004">
    <property type="protein sequence ID" value="SES91975.1"/>
    <property type="molecule type" value="Genomic_DNA"/>
</dbReference>
<dbReference type="InterPro" id="IPR017671">
    <property type="entry name" value="Methan_mark_9"/>
</dbReference>
<dbReference type="CDD" id="cd02911">
    <property type="entry name" value="arch_FMN"/>
    <property type="match status" value="1"/>
</dbReference>
<dbReference type="PANTHER" id="PTHR11082">
    <property type="entry name" value="TRNA-DIHYDROURIDINE SYNTHASE"/>
    <property type="match status" value="1"/>
</dbReference>
<dbReference type="STRING" id="1353158.SAMN04488587_1575"/>
<dbReference type="InterPro" id="IPR013785">
    <property type="entry name" value="Aldolase_TIM"/>
</dbReference>
<sequence length="387" mass="42116">MNLYEAIIVSDELFDLQIGYVKFSNPIALAPMAGVTNSEFANNYAKNAGLAVIGGYNLDGETNIAAKTLVGKGRDEFITDTPLEFLENEAKAINIGGAVAFNVRSTTLEPLLKAAEIIKNAGGILELDAHCRQDEMISIGVGEALMTDIPRLAEWISKIKETGVVLSVKVRANVVDDIALARTIENAGADILHLDAMKEGAGADLSAILRIRDSTRLFLIGNNSILDFDDAKEMFSRGADMVSVSRGVLQDPYLIDHLVEEVSLLQEQIGWYNSPKHVCRGEGDLRGLAFCCLPVKPCAVHNKAGQLGYSPKEFANIKMEFAKGTPLEFGDSTCFGSLVWCCKISKPCYLRDGVLDLLDLSAADYMKLKKDLATYILDNAKKPVNEF</sequence>
<dbReference type="Gene3D" id="3.20.20.70">
    <property type="entry name" value="Aldolase class I"/>
    <property type="match status" value="1"/>
</dbReference>
<dbReference type="InterPro" id="IPR035587">
    <property type="entry name" value="DUS-like_FMN-bd"/>
</dbReference>
<dbReference type="Pfam" id="PF01207">
    <property type="entry name" value="Dus"/>
    <property type="match status" value="1"/>
</dbReference>
<accession>A0A1I0ACN1</accession>
<keyword evidence="3" id="KW-1185">Reference proteome</keyword>
<dbReference type="SUPFAM" id="SSF51395">
    <property type="entry name" value="FMN-linked oxidoreductases"/>
    <property type="match status" value="1"/>
</dbReference>
<name>A0A1I0ACN1_9EURY</name>
<reference evidence="3" key="1">
    <citation type="submission" date="2016-10" db="EMBL/GenBank/DDBJ databases">
        <authorList>
            <person name="Varghese N."/>
            <person name="Submissions S."/>
        </authorList>
    </citation>
    <scope>NUCLEOTIDE SEQUENCE [LARGE SCALE GENOMIC DNA]</scope>
    <source>
        <strain evidence="3">SLH 33</strain>
    </source>
</reference>
<organism evidence="2 3">
    <name type="scientific">Methanococcoides vulcani</name>
    <dbReference type="NCBI Taxonomy" id="1353158"/>
    <lineage>
        <taxon>Archaea</taxon>
        <taxon>Methanobacteriati</taxon>
        <taxon>Methanobacteriota</taxon>
        <taxon>Stenosarchaea group</taxon>
        <taxon>Methanomicrobia</taxon>
        <taxon>Methanosarcinales</taxon>
        <taxon>Methanosarcinaceae</taxon>
        <taxon>Methanococcoides</taxon>
    </lineage>
</organism>
<dbReference type="NCBIfam" id="TIGR03277">
    <property type="entry name" value="methan_mark_9"/>
    <property type="match status" value="1"/>
</dbReference>
<dbReference type="InterPro" id="IPR037347">
    <property type="entry name" value="MJ0144_FMN"/>
</dbReference>
<dbReference type="AlphaFoldDB" id="A0A1I0ACN1"/>
<dbReference type="PANTHER" id="PTHR11082:SF36">
    <property type="entry name" value="DUS-LIKE FMN-BINDING DOMAIN-CONTAINING PROTEIN"/>
    <property type="match status" value="1"/>
</dbReference>